<dbReference type="InterPro" id="IPR001708">
    <property type="entry name" value="YidC/ALB3/OXA1/COX18"/>
</dbReference>
<evidence type="ECO:0000256" key="5">
    <source>
        <dbReference type="SAM" id="MobiDB-lite"/>
    </source>
</evidence>
<feature type="region of interest" description="Disordered" evidence="5">
    <location>
        <begin position="350"/>
        <end position="436"/>
    </location>
</feature>
<dbReference type="GO" id="GO:0032979">
    <property type="term" value="P:protein insertion into mitochondrial inner membrane from matrix"/>
    <property type="evidence" value="ECO:0007669"/>
    <property type="project" value="TreeGrafter"/>
</dbReference>
<dbReference type="EMBL" id="MKKU01000211">
    <property type="protein sequence ID" value="RNF19238.1"/>
    <property type="molecule type" value="Genomic_DNA"/>
</dbReference>
<evidence type="ECO:0000313" key="7">
    <source>
        <dbReference type="Proteomes" id="UP000284403"/>
    </source>
</evidence>
<evidence type="ECO:0000256" key="3">
    <source>
        <dbReference type="ARBA" id="ARBA00022989"/>
    </source>
</evidence>
<name>A0A3R7S1M0_9TRYP</name>
<protein>
    <submittedName>
        <fullName evidence="6">Preprotein translocase subunit YidC</fullName>
    </submittedName>
</protein>
<keyword evidence="7" id="KW-1185">Reference proteome</keyword>
<comment type="subcellular location">
    <subcellularLocation>
        <location evidence="1">Membrane</location>
        <topology evidence="1">Multi-pass membrane protein</topology>
    </subcellularLocation>
</comment>
<dbReference type="GO" id="GO:0032977">
    <property type="term" value="F:membrane insertase activity"/>
    <property type="evidence" value="ECO:0007669"/>
    <property type="project" value="InterPro"/>
</dbReference>
<keyword evidence="3" id="KW-1133">Transmembrane helix</keyword>
<gene>
    <name evidence="6" type="ORF">Tco025E_04192</name>
</gene>
<evidence type="ECO:0000256" key="2">
    <source>
        <dbReference type="ARBA" id="ARBA00022692"/>
    </source>
</evidence>
<dbReference type="PANTHER" id="PTHR12428">
    <property type="entry name" value="OXA1"/>
    <property type="match status" value="1"/>
</dbReference>
<evidence type="ECO:0000256" key="4">
    <source>
        <dbReference type="ARBA" id="ARBA00023136"/>
    </source>
</evidence>
<dbReference type="PANTHER" id="PTHR12428:SF65">
    <property type="entry name" value="CYTOCHROME C OXIDASE ASSEMBLY PROTEIN COX18, MITOCHONDRIAL"/>
    <property type="match status" value="1"/>
</dbReference>
<organism evidence="6 7">
    <name type="scientific">Trypanosoma conorhini</name>
    <dbReference type="NCBI Taxonomy" id="83891"/>
    <lineage>
        <taxon>Eukaryota</taxon>
        <taxon>Discoba</taxon>
        <taxon>Euglenozoa</taxon>
        <taxon>Kinetoplastea</taxon>
        <taxon>Metakinetoplastina</taxon>
        <taxon>Trypanosomatida</taxon>
        <taxon>Trypanosomatidae</taxon>
        <taxon>Trypanosoma</taxon>
    </lineage>
</organism>
<accession>A0A3R7S1M0</accession>
<dbReference type="GO" id="GO:0005743">
    <property type="term" value="C:mitochondrial inner membrane"/>
    <property type="evidence" value="ECO:0007669"/>
    <property type="project" value="TreeGrafter"/>
</dbReference>
<evidence type="ECO:0000313" key="6">
    <source>
        <dbReference type="EMBL" id="RNF19238.1"/>
    </source>
</evidence>
<dbReference type="GeneID" id="40317803"/>
<dbReference type="AlphaFoldDB" id="A0A3R7S1M0"/>
<reference evidence="6 7" key="1">
    <citation type="journal article" date="2018" name="BMC Genomics">
        <title>Genomic comparison of Trypanosoma conorhini and Trypanosoma rangeli to Trypanosoma cruzi strains of high and low virulence.</title>
        <authorList>
            <person name="Bradwell K.R."/>
            <person name="Koparde V.N."/>
            <person name="Matveyev A.V."/>
            <person name="Serrano M.G."/>
            <person name="Alves J.M."/>
            <person name="Parikh H."/>
            <person name="Huang B."/>
            <person name="Lee V."/>
            <person name="Espinosa-Alvarez O."/>
            <person name="Ortiz P.A."/>
            <person name="Costa-Martins A.G."/>
            <person name="Teixeira M.M."/>
            <person name="Buck G.A."/>
        </authorList>
    </citation>
    <scope>NUCLEOTIDE SEQUENCE [LARGE SCALE GENOMIC DNA]</scope>
    <source>
        <strain evidence="6 7">025E</strain>
    </source>
</reference>
<evidence type="ECO:0000256" key="1">
    <source>
        <dbReference type="ARBA" id="ARBA00004141"/>
    </source>
</evidence>
<keyword evidence="2" id="KW-0812">Transmembrane</keyword>
<sequence>MQRLGRRIPWRGAMACPFLVTSRRGVSVAGGSDGAGGGNGPQTYIEYLDRAWNRQWFGATESLPPLPDASPFADFFVSCQEALGLDPAIAILLFGALSRLCTLYFSLYGERASERMRNAMWRLKAPHEAFQRVYYREGAAALDIQLAATALKGERRRVFLEEKTSNLQCLSSLLGTPLVLFGLVQTTSMCENPRLDIGTSSFLWCPALTMPDPYVLLPLAFCGLTLMNFELSISKDLKTGWMSNLVWGARLGCLCVLPALAHIRAGVALYFLGMSLVGLFQPLLLRSTKFRTWFNFPSPQPQLGPTKLVERPDDLHIRMSVQFPYLTHLFNPESEDNAGLLKEVAATPPNRRQNRCNTAGYAGGMNPPMREGPPRPVGGWPSSSAPAGAVQPATAPSRKGANFAAGGWKATQTEFREEDFIPEVADAGRSGGKGKH</sequence>
<dbReference type="RefSeq" id="XP_029228762.1">
    <property type="nucleotide sequence ID" value="XM_029371104.1"/>
</dbReference>
<keyword evidence="4" id="KW-0472">Membrane</keyword>
<comment type="caution">
    <text evidence="6">The sequence shown here is derived from an EMBL/GenBank/DDBJ whole genome shotgun (WGS) entry which is preliminary data.</text>
</comment>
<dbReference type="OrthoDB" id="2148490at2759"/>
<proteinExistence type="predicted"/>
<dbReference type="Proteomes" id="UP000284403">
    <property type="component" value="Unassembled WGS sequence"/>
</dbReference>